<evidence type="ECO:0000256" key="1">
    <source>
        <dbReference type="SAM" id="MobiDB-lite"/>
    </source>
</evidence>
<protein>
    <submittedName>
        <fullName evidence="2">Uncharacterized protein</fullName>
    </submittedName>
</protein>
<gene>
    <name evidence="3" type="ORF">UFOVP170_22</name>
    <name evidence="2" type="ORF">UFOVP73_62</name>
</gene>
<evidence type="ECO:0000313" key="3">
    <source>
        <dbReference type="EMBL" id="CAB5194767.1"/>
    </source>
</evidence>
<organism evidence="2">
    <name type="scientific">uncultured Caudovirales phage</name>
    <dbReference type="NCBI Taxonomy" id="2100421"/>
    <lineage>
        <taxon>Viruses</taxon>
        <taxon>Duplodnaviria</taxon>
        <taxon>Heunggongvirae</taxon>
        <taxon>Uroviricota</taxon>
        <taxon>Caudoviricetes</taxon>
        <taxon>Peduoviridae</taxon>
        <taxon>Maltschvirus</taxon>
        <taxon>Maltschvirus maltsch</taxon>
    </lineage>
</organism>
<dbReference type="EMBL" id="LR798218">
    <property type="protein sequence ID" value="CAB5194767.1"/>
    <property type="molecule type" value="Genomic_DNA"/>
</dbReference>
<reference evidence="2" key="1">
    <citation type="submission" date="2020-04" db="EMBL/GenBank/DDBJ databases">
        <authorList>
            <person name="Chiriac C."/>
            <person name="Salcher M."/>
            <person name="Ghai R."/>
            <person name="Kavagutti S V."/>
        </authorList>
    </citation>
    <scope>NUCLEOTIDE SEQUENCE</scope>
</reference>
<dbReference type="EMBL" id="LR796192">
    <property type="protein sequence ID" value="CAB4126146.1"/>
    <property type="molecule type" value="Genomic_DNA"/>
</dbReference>
<sequence>MAGLLDFLETPEGQGLLSATFGGLAGARRGQPLNSLGRAGLAGLSGYGGALDRKSEQDQLAKRNELFELQLKQMRQAQTDADLARANETRFRASIPSPRQAMLDGAMSDGRGPTVDNAERLAPVDPRNEQLWQAMSLGQIKPVEYINAITKDDAQTILPEGATLVGGRGSGYKVLASGSPKTATLSPVGRLTAERDLLPEGHPSRALYDRAIQKEITPAAGVSVTYGAPVAGVGLDGKPIFFQPGRDGGPPIIVPGVQPPPEKKPAPPVEFTKSVTGLNELGNTLNTYAKTIDDLGSAPLSVGAKRAKLKNSFTAVQMGLKNAMELGALAGPDLDLLNGMLLDPTSAKAILMGDKGLKQQIASTRDYLRNRGRAVYDAHKQPVPAEYADQPPSVDDLVNHYKSPGAR</sequence>
<feature type="region of interest" description="Disordered" evidence="1">
    <location>
        <begin position="379"/>
        <end position="407"/>
    </location>
</feature>
<proteinExistence type="predicted"/>
<accession>A0A6J5KYU1</accession>
<name>A0A6J5KYU1_9CAUD</name>
<evidence type="ECO:0000313" key="2">
    <source>
        <dbReference type="EMBL" id="CAB4126146.1"/>
    </source>
</evidence>